<gene>
    <name evidence="1" type="ORF">BEK98_40330</name>
</gene>
<dbReference type="Proteomes" id="UP000215483">
    <property type="component" value="Unassembled WGS sequence"/>
</dbReference>
<dbReference type="AlphaFoldDB" id="A0A233RZS7"/>
<evidence type="ECO:0000313" key="1">
    <source>
        <dbReference type="EMBL" id="OXY88905.1"/>
    </source>
</evidence>
<name>A0A233RZS7_STRDA</name>
<sequence>MLAPAAQASGYGGSGNLIDKFPVTYSGSTFGNVYLDQAGPVSISAAGHCILIYGRIGWAGNTGGAFDIGHCG</sequence>
<reference evidence="1 2" key="1">
    <citation type="submission" date="2016-07" db="EMBL/GenBank/DDBJ databases">
        <title>Draft genome of Streptomyces diastatochromogenes.</title>
        <authorList>
            <person name="Podduturi R."/>
            <person name="Lukassen M.B."/>
            <person name="Clausen N."/>
            <person name="Nielsen J.L."/>
            <person name="Jorgensen N.O."/>
        </authorList>
    </citation>
    <scope>NUCLEOTIDE SEQUENCE [LARGE SCALE GENOMIC DNA]</scope>
    <source>
        <strain evidence="1 2">DSM 40608</strain>
    </source>
</reference>
<proteinExistence type="predicted"/>
<evidence type="ECO:0000313" key="2">
    <source>
        <dbReference type="Proteomes" id="UP000215483"/>
    </source>
</evidence>
<protein>
    <submittedName>
        <fullName evidence="1">Uncharacterized protein</fullName>
    </submittedName>
</protein>
<dbReference type="EMBL" id="MCGQ01000050">
    <property type="protein sequence ID" value="OXY88905.1"/>
    <property type="molecule type" value="Genomic_DNA"/>
</dbReference>
<keyword evidence="2" id="KW-1185">Reference proteome</keyword>
<comment type="caution">
    <text evidence="1">The sequence shown here is derived from an EMBL/GenBank/DDBJ whole genome shotgun (WGS) entry which is preliminary data.</text>
</comment>
<organism evidence="1 2">
    <name type="scientific">Streptomyces diastatochromogenes</name>
    <dbReference type="NCBI Taxonomy" id="42236"/>
    <lineage>
        <taxon>Bacteria</taxon>
        <taxon>Bacillati</taxon>
        <taxon>Actinomycetota</taxon>
        <taxon>Actinomycetes</taxon>
        <taxon>Kitasatosporales</taxon>
        <taxon>Streptomycetaceae</taxon>
        <taxon>Streptomyces</taxon>
    </lineage>
</organism>
<accession>A0A233RZS7</accession>